<reference evidence="1 2" key="1">
    <citation type="submission" date="2013-01" db="EMBL/GenBank/DDBJ databases">
        <authorList>
            <person name="Harkins D.M."/>
            <person name="Durkin A.S."/>
            <person name="Brinkac L.M."/>
            <person name="Haft D.H."/>
            <person name="Selengut J.D."/>
            <person name="Sanka R."/>
            <person name="DePew J."/>
            <person name="Purushe J."/>
            <person name="Galloway R.L."/>
            <person name="Vinetz J.M."/>
            <person name="Sutton G.G."/>
            <person name="Nierman W.C."/>
            <person name="Fouts D.E."/>
        </authorList>
    </citation>
    <scope>NUCLEOTIDE SEQUENCE [LARGE SCALE GENOMIC DNA]</scope>
    <source>
        <strain evidence="1 2">Nikolaevo</strain>
    </source>
</reference>
<evidence type="ECO:0000313" key="2">
    <source>
        <dbReference type="Proteomes" id="UP000011980"/>
    </source>
</evidence>
<dbReference type="AlphaFoldDB" id="M6FBM9"/>
<accession>M6FBM9</accession>
<dbReference type="EMBL" id="ANCE01000025">
    <property type="protein sequence ID" value="EMK25820.1"/>
    <property type="molecule type" value="Genomic_DNA"/>
</dbReference>
<organism evidence="1 2">
    <name type="scientific">Leptospira kirschneri serovar Bulgarica str. Nikolaevo</name>
    <dbReference type="NCBI Taxonomy" id="1240687"/>
    <lineage>
        <taxon>Bacteria</taxon>
        <taxon>Pseudomonadati</taxon>
        <taxon>Spirochaetota</taxon>
        <taxon>Spirochaetia</taxon>
        <taxon>Leptospirales</taxon>
        <taxon>Leptospiraceae</taxon>
        <taxon>Leptospira</taxon>
    </lineage>
</organism>
<dbReference type="PATRIC" id="fig|1240687.3.peg.428"/>
<evidence type="ECO:0000313" key="1">
    <source>
        <dbReference type="EMBL" id="EMK25820.1"/>
    </source>
</evidence>
<dbReference type="Proteomes" id="UP000011980">
    <property type="component" value="Unassembled WGS sequence"/>
</dbReference>
<name>M6FBM9_9LEPT</name>
<gene>
    <name evidence="1" type="ORF">LEP1GSC008_2334</name>
</gene>
<proteinExistence type="predicted"/>
<protein>
    <submittedName>
        <fullName evidence="1">Uncharacterized protein</fullName>
    </submittedName>
</protein>
<dbReference type="RefSeq" id="WP_020762595.1">
    <property type="nucleotide sequence ID" value="NZ_ANCE01000025.1"/>
</dbReference>
<comment type="caution">
    <text evidence="1">The sequence shown here is derived from an EMBL/GenBank/DDBJ whole genome shotgun (WGS) entry which is preliminary data.</text>
</comment>
<sequence>MQSNQTAELSEFLELVILRASDFRQMDVDKTMQSLRRFLLKNLSNIYIKRKSFSFLRAFEIQVE</sequence>